<evidence type="ECO:0000313" key="1">
    <source>
        <dbReference type="EMBL" id="ETX04830.1"/>
    </source>
</evidence>
<dbReference type="AlphaFoldDB" id="W4M3S7"/>
<accession>W4M3S7</accession>
<evidence type="ECO:0000313" key="2">
    <source>
        <dbReference type="Proteomes" id="UP000019140"/>
    </source>
</evidence>
<dbReference type="HOGENOM" id="CLU_2768135_0_0_7"/>
<protein>
    <submittedName>
        <fullName evidence="1">Uncharacterized protein</fullName>
    </submittedName>
</protein>
<keyword evidence="2" id="KW-1185">Reference proteome</keyword>
<sequence length="56" mass="6657">MTYAQLLEERGKLRIQVEVIEGLLRESIGWDVIERVTGVQETQFEELQQRLRELAR</sequence>
<gene>
    <name evidence="1" type="ORF">ETSY2_26455</name>
</gene>
<proteinExistence type="predicted"/>
<reference evidence="1 2" key="1">
    <citation type="journal article" date="2014" name="Nature">
        <title>An environmental bacterial taxon with a large and distinct metabolic repertoire.</title>
        <authorList>
            <person name="Wilson M.C."/>
            <person name="Mori T."/>
            <person name="Ruckert C."/>
            <person name="Uria A.R."/>
            <person name="Helf M.J."/>
            <person name="Takada K."/>
            <person name="Gernert C."/>
            <person name="Steffens U.A."/>
            <person name="Heycke N."/>
            <person name="Schmitt S."/>
            <person name="Rinke C."/>
            <person name="Helfrich E.J."/>
            <person name="Brachmann A.O."/>
            <person name="Gurgui C."/>
            <person name="Wakimoto T."/>
            <person name="Kracht M."/>
            <person name="Crusemann M."/>
            <person name="Hentschel U."/>
            <person name="Abe I."/>
            <person name="Matsunaga S."/>
            <person name="Kalinowski J."/>
            <person name="Takeyama H."/>
            <person name="Piel J."/>
        </authorList>
    </citation>
    <scope>NUCLEOTIDE SEQUENCE [LARGE SCALE GENOMIC DNA]</scope>
    <source>
        <strain evidence="2">TSY2</strain>
    </source>
</reference>
<dbReference type="EMBL" id="AZHX01001104">
    <property type="protein sequence ID" value="ETX04830.1"/>
    <property type="molecule type" value="Genomic_DNA"/>
</dbReference>
<organism evidence="1 2">
    <name type="scientific">Candidatus Entotheonella gemina</name>
    <dbReference type="NCBI Taxonomy" id="1429439"/>
    <lineage>
        <taxon>Bacteria</taxon>
        <taxon>Pseudomonadati</taxon>
        <taxon>Nitrospinota/Tectimicrobiota group</taxon>
        <taxon>Candidatus Tectimicrobiota</taxon>
        <taxon>Candidatus Entotheonellia</taxon>
        <taxon>Candidatus Entotheonellales</taxon>
        <taxon>Candidatus Entotheonellaceae</taxon>
        <taxon>Candidatus Entotheonella</taxon>
    </lineage>
</organism>
<name>W4M3S7_9BACT</name>
<comment type="caution">
    <text evidence="1">The sequence shown here is derived from an EMBL/GenBank/DDBJ whole genome shotgun (WGS) entry which is preliminary data.</text>
</comment>
<dbReference type="Proteomes" id="UP000019140">
    <property type="component" value="Unassembled WGS sequence"/>
</dbReference>